<dbReference type="GeneID" id="30582850"/>
<dbReference type="FunFam" id="3.40.50.300:FF:000225">
    <property type="entry name" value="Thymidylate kinase"/>
    <property type="match status" value="1"/>
</dbReference>
<keyword evidence="8 11" id="KW-0067">ATP-binding</keyword>
<protein>
    <recommendedName>
        <fullName evidence="3 11">Probable thymidylate kinase</fullName>
        <ecNumber evidence="2 11">2.7.4.9</ecNumber>
    </recommendedName>
    <alternativeName>
        <fullName evidence="9 11">dTMP kinase</fullName>
    </alternativeName>
</protein>
<dbReference type="GO" id="GO:0006227">
    <property type="term" value="P:dUDP biosynthetic process"/>
    <property type="evidence" value="ECO:0007669"/>
    <property type="project" value="TreeGrafter"/>
</dbReference>
<proteinExistence type="inferred from homology"/>
<dbReference type="EMBL" id="CP017921">
    <property type="protein sequence ID" value="APH38689.1"/>
    <property type="molecule type" value="Genomic_DNA"/>
</dbReference>
<dbReference type="KEGG" id="mhaz:BHR79_03760"/>
<evidence type="ECO:0000256" key="7">
    <source>
        <dbReference type="ARBA" id="ARBA00022777"/>
    </source>
</evidence>
<evidence type="ECO:0000313" key="14">
    <source>
        <dbReference type="EMBL" id="RNI08485.1"/>
    </source>
</evidence>
<dbReference type="RefSeq" id="WP_072561142.1">
    <property type="nucleotide sequence ID" value="NZ_CP017921.1"/>
</dbReference>
<comment type="similarity">
    <text evidence="1 11">Belongs to the thymidylate kinase family.</text>
</comment>
<evidence type="ECO:0000313" key="15">
    <source>
        <dbReference type="EMBL" id="SDX01591.1"/>
    </source>
</evidence>
<reference evidence="14 18" key="3">
    <citation type="submission" date="2018-10" db="EMBL/GenBank/DDBJ databases">
        <title>Cultivation of a novel Methanohalophilus strain from Kebrit Deep of the Red Sea and a genomic comparison of members of the genus Methanohalophilus.</title>
        <authorList>
            <person name="Guan Y."/>
            <person name="Ngugi D.K."/>
            <person name="Stingl U."/>
        </authorList>
    </citation>
    <scope>NUCLEOTIDE SEQUENCE [LARGE SCALE GENOMIC DNA]</scope>
    <source>
        <strain evidence="14 18">DSM 3094</strain>
    </source>
</reference>
<comment type="catalytic activity">
    <reaction evidence="10 11">
        <text>dTMP + ATP = dTDP + ADP</text>
        <dbReference type="Rhea" id="RHEA:13517"/>
        <dbReference type="ChEBI" id="CHEBI:30616"/>
        <dbReference type="ChEBI" id="CHEBI:58369"/>
        <dbReference type="ChEBI" id="CHEBI:63528"/>
        <dbReference type="ChEBI" id="CHEBI:456216"/>
        <dbReference type="EC" id="2.7.4.9"/>
    </reaction>
</comment>
<evidence type="ECO:0000313" key="16">
    <source>
        <dbReference type="Proteomes" id="UP000186879"/>
    </source>
</evidence>
<dbReference type="EC" id="2.7.4.9" evidence="2 11"/>
<keyword evidence="16" id="KW-1185">Reference proteome</keyword>
<dbReference type="GO" id="GO:0005524">
    <property type="term" value="F:ATP binding"/>
    <property type="evidence" value="ECO:0007669"/>
    <property type="project" value="UniProtKB-UniRule"/>
</dbReference>
<evidence type="ECO:0000313" key="13">
    <source>
        <dbReference type="EMBL" id="APH38689.1"/>
    </source>
</evidence>
<dbReference type="InterPro" id="IPR018094">
    <property type="entry name" value="Thymidylate_kinase"/>
</dbReference>
<name>A0A1L3Q1E4_9EURY</name>
<dbReference type="GO" id="GO:0006233">
    <property type="term" value="P:dTDP biosynthetic process"/>
    <property type="evidence" value="ECO:0007669"/>
    <property type="project" value="InterPro"/>
</dbReference>
<dbReference type="Proteomes" id="UP000198669">
    <property type="component" value="Unassembled WGS sequence"/>
</dbReference>
<evidence type="ECO:0000256" key="3">
    <source>
        <dbReference type="ARBA" id="ARBA00013355"/>
    </source>
</evidence>
<dbReference type="CDD" id="cd01672">
    <property type="entry name" value="TMPK"/>
    <property type="match status" value="1"/>
</dbReference>
<evidence type="ECO:0000256" key="1">
    <source>
        <dbReference type="ARBA" id="ARBA00009776"/>
    </source>
</evidence>
<evidence type="ECO:0000313" key="18">
    <source>
        <dbReference type="Proteomes" id="UP000267921"/>
    </source>
</evidence>
<evidence type="ECO:0000256" key="2">
    <source>
        <dbReference type="ARBA" id="ARBA00012980"/>
    </source>
</evidence>
<evidence type="ECO:0000256" key="8">
    <source>
        <dbReference type="ARBA" id="ARBA00022840"/>
    </source>
</evidence>
<reference evidence="13 16" key="1">
    <citation type="submission" date="2016-10" db="EMBL/GenBank/DDBJ databases">
        <title>Methanohalophilus halophilus.</title>
        <authorList>
            <person name="L'haridon S."/>
        </authorList>
    </citation>
    <scope>NUCLEOTIDE SEQUENCE [LARGE SCALE GENOMIC DNA]</scope>
    <source>
        <strain evidence="13 16">Z-7982</strain>
    </source>
</reference>
<feature type="domain" description="Thymidylate kinase-like" evidence="12">
    <location>
        <begin position="8"/>
        <end position="191"/>
    </location>
</feature>
<dbReference type="Proteomes" id="UP000186879">
    <property type="component" value="Chromosome"/>
</dbReference>
<dbReference type="HAMAP" id="MF_00165">
    <property type="entry name" value="Thymidylate_kinase"/>
    <property type="match status" value="1"/>
</dbReference>
<dbReference type="AlphaFoldDB" id="A0A1L3Q1E4"/>
<evidence type="ECO:0000313" key="17">
    <source>
        <dbReference type="Proteomes" id="UP000198669"/>
    </source>
</evidence>
<gene>
    <name evidence="11" type="primary">tmk</name>
    <name evidence="13" type="ORF">BHR79_03760</name>
    <name evidence="14" type="ORF">EFE40_07100</name>
    <name evidence="15" type="ORF">SAMN04515625_2070</name>
</gene>
<dbReference type="GO" id="GO:0004798">
    <property type="term" value="F:dTMP kinase activity"/>
    <property type="evidence" value="ECO:0007669"/>
    <property type="project" value="UniProtKB-UniRule"/>
</dbReference>
<dbReference type="OrthoDB" id="43083at2157"/>
<evidence type="ECO:0000256" key="5">
    <source>
        <dbReference type="ARBA" id="ARBA00022727"/>
    </source>
</evidence>
<dbReference type="GO" id="GO:0005737">
    <property type="term" value="C:cytoplasm"/>
    <property type="evidence" value="ECO:0007669"/>
    <property type="project" value="TreeGrafter"/>
</dbReference>
<dbReference type="SUPFAM" id="SSF52540">
    <property type="entry name" value="P-loop containing nucleoside triphosphate hydrolases"/>
    <property type="match status" value="1"/>
</dbReference>
<dbReference type="EMBL" id="FNMU01000008">
    <property type="protein sequence ID" value="SDX01591.1"/>
    <property type="molecule type" value="Genomic_DNA"/>
</dbReference>
<dbReference type="STRING" id="2177.BHR79_03760"/>
<accession>A0A1L3Q1E4</accession>
<keyword evidence="6 11" id="KW-0547">Nucleotide-binding</keyword>
<evidence type="ECO:0000256" key="9">
    <source>
        <dbReference type="ARBA" id="ARBA00029962"/>
    </source>
</evidence>
<evidence type="ECO:0000256" key="6">
    <source>
        <dbReference type="ARBA" id="ARBA00022741"/>
    </source>
</evidence>
<keyword evidence="4 11" id="KW-0808">Transferase</keyword>
<dbReference type="Proteomes" id="UP000267921">
    <property type="component" value="Unassembled WGS sequence"/>
</dbReference>
<evidence type="ECO:0000259" key="12">
    <source>
        <dbReference type="Pfam" id="PF02223"/>
    </source>
</evidence>
<dbReference type="PANTHER" id="PTHR10344">
    <property type="entry name" value="THYMIDYLATE KINASE"/>
    <property type="match status" value="1"/>
</dbReference>
<dbReference type="PANTHER" id="PTHR10344:SF4">
    <property type="entry name" value="UMP-CMP KINASE 2, MITOCHONDRIAL"/>
    <property type="match status" value="1"/>
</dbReference>
<evidence type="ECO:0000256" key="4">
    <source>
        <dbReference type="ARBA" id="ARBA00022679"/>
    </source>
</evidence>
<dbReference type="Gene3D" id="3.40.50.300">
    <property type="entry name" value="P-loop containing nucleotide triphosphate hydrolases"/>
    <property type="match status" value="1"/>
</dbReference>
<dbReference type="EMBL" id="RJJG01000005">
    <property type="protein sequence ID" value="RNI08485.1"/>
    <property type="molecule type" value="Genomic_DNA"/>
</dbReference>
<keyword evidence="7 11" id="KW-0418">Kinase</keyword>
<organism evidence="13 16">
    <name type="scientific">Methanohalophilus halophilus</name>
    <dbReference type="NCBI Taxonomy" id="2177"/>
    <lineage>
        <taxon>Archaea</taxon>
        <taxon>Methanobacteriati</taxon>
        <taxon>Methanobacteriota</taxon>
        <taxon>Stenosarchaea group</taxon>
        <taxon>Methanomicrobia</taxon>
        <taxon>Methanosarcinales</taxon>
        <taxon>Methanosarcinaceae</taxon>
        <taxon>Methanohalophilus</taxon>
    </lineage>
</organism>
<dbReference type="InterPro" id="IPR039430">
    <property type="entry name" value="Thymidylate_kin-like_dom"/>
</dbReference>
<dbReference type="GO" id="GO:0006235">
    <property type="term" value="P:dTTP biosynthetic process"/>
    <property type="evidence" value="ECO:0007669"/>
    <property type="project" value="UniProtKB-UniRule"/>
</dbReference>
<feature type="binding site" evidence="11">
    <location>
        <begin position="10"/>
        <end position="17"/>
    </location>
    <ligand>
        <name>ATP</name>
        <dbReference type="ChEBI" id="CHEBI:30616"/>
    </ligand>
</feature>
<evidence type="ECO:0000256" key="11">
    <source>
        <dbReference type="HAMAP-Rule" id="MF_00165"/>
    </source>
</evidence>
<dbReference type="Pfam" id="PF02223">
    <property type="entry name" value="Thymidylate_kin"/>
    <property type="match status" value="1"/>
</dbReference>
<dbReference type="NCBIfam" id="TIGR00041">
    <property type="entry name" value="DTMP_kinase"/>
    <property type="match status" value="1"/>
</dbReference>
<reference evidence="15 17" key="2">
    <citation type="submission" date="2016-10" db="EMBL/GenBank/DDBJ databases">
        <authorList>
            <person name="de Groot N.N."/>
        </authorList>
    </citation>
    <scope>NUCLEOTIDE SEQUENCE [LARGE SCALE GENOMIC DNA]</scope>
    <source>
        <strain evidence="15 17">Z-7982</strain>
    </source>
</reference>
<keyword evidence="5 11" id="KW-0545">Nucleotide biosynthesis</keyword>
<dbReference type="InterPro" id="IPR027417">
    <property type="entry name" value="P-loop_NTPase"/>
</dbReference>
<evidence type="ECO:0000256" key="10">
    <source>
        <dbReference type="ARBA" id="ARBA00048743"/>
    </source>
</evidence>
<sequence length="199" mass="22621">MKGKLVTIEGIDGSGKTTIMEYLKQNPIYSDIIFTREPTKDWIGQAVMRAIQSDVDPLAELLLFTADHAEHIRNTIKPAMETGRVIISDRYSDSRIAYQSSTLKDRFNEPVEWIKQLHRGWTVVPDLTLLLDIDPEIAVSRCNSRDAQTKFEKVDFLSGVRNVFLQLAEENPQRFVIIDASQSLEKVKKKVDEAISGLE</sequence>